<dbReference type="EMBL" id="CAXLJM020000001">
    <property type="protein sequence ID" value="CAL8068168.1"/>
    <property type="molecule type" value="Genomic_DNA"/>
</dbReference>
<evidence type="ECO:0000259" key="6">
    <source>
        <dbReference type="PROSITE" id="PS50089"/>
    </source>
</evidence>
<dbReference type="InterPro" id="IPR001841">
    <property type="entry name" value="Znf_RING"/>
</dbReference>
<dbReference type="PROSITE" id="PS50089">
    <property type="entry name" value="ZF_RING_2"/>
    <property type="match status" value="1"/>
</dbReference>
<dbReference type="SUPFAM" id="SSF49599">
    <property type="entry name" value="TRAF domain-like"/>
    <property type="match status" value="1"/>
</dbReference>
<sequence>MEEHQSCPICFHIPEKEIYQCLNGHIVCAECSAKLTECPQCREPFPEPKSRNLVLEQLLDALTFDCLHKDEGCDEVFKREDISKHAAVCYHRKNGMNLCAKVGIKNCDHQVDITSPSQIIQHFEEIHSASSQSGNVMYIWHTDIAGATTLSVNSRWNPIIIRLESEGIITALFMIVGRVDIERDTASWSCVQLFRSSENTSEVYDVEFGIFGKDENSRVLPIRWIIPVIYPEDDIEYSRIEIPLWFVGSLCLKNKNIPIRVKIQTRDFDESTHVEKPPELFTFSCEEPVQTSDDAGKSEPKLYQ</sequence>
<keyword evidence="3" id="KW-0862">Zinc</keyword>
<protein>
    <recommendedName>
        <fullName evidence="6">RING-type domain-containing protein</fullName>
    </recommendedName>
</protein>
<evidence type="ECO:0000313" key="8">
    <source>
        <dbReference type="Proteomes" id="UP001642540"/>
    </source>
</evidence>
<dbReference type="PANTHER" id="PTHR45877">
    <property type="entry name" value="E3 UBIQUITIN-PROTEIN LIGASE SIAH2"/>
    <property type="match status" value="1"/>
</dbReference>
<dbReference type="SUPFAM" id="SSF57850">
    <property type="entry name" value="RING/U-box"/>
    <property type="match status" value="1"/>
</dbReference>
<name>A0ABP1PHR0_9HEXA</name>
<dbReference type="Proteomes" id="UP001642540">
    <property type="component" value="Unassembled WGS sequence"/>
</dbReference>
<dbReference type="InterPro" id="IPR049548">
    <property type="entry name" value="Sina-like_RING"/>
</dbReference>
<evidence type="ECO:0000256" key="2">
    <source>
        <dbReference type="ARBA" id="ARBA00022771"/>
    </source>
</evidence>
<evidence type="ECO:0000256" key="5">
    <source>
        <dbReference type="SAM" id="MobiDB-lite"/>
    </source>
</evidence>
<evidence type="ECO:0000256" key="3">
    <source>
        <dbReference type="ARBA" id="ARBA00022833"/>
    </source>
</evidence>
<reference evidence="7 8" key="1">
    <citation type="submission" date="2024-08" db="EMBL/GenBank/DDBJ databases">
        <authorList>
            <person name="Cucini C."/>
            <person name="Frati F."/>
        </authorList>
    </citation>
    <scope>NUCLEOTIDE SEQUENCE [LARGE SCALE GENOMIC DNA]</scope>
</reference>
<keyword evidence="8" id="KW-1185">Reference proteome</keyword>
<evidence type="ECO:0000256" key="1">
    <source>
        <dbReference type="ARBA" id="ARBA00022723"/>
    </source>
</evidence>
<dbReference type="Gene3D" id="3.30.40.10">
    <property type="entry name" value="Zinc/RING finger domain, C3HC4 (zinc finger)"/>
    <property type="match status" value="2"/>
</dbReference>
<accession>A0ABP1PHR0</accession>
<proteinExistence type="predicted"/>
<feature type="region of interest" description="Disordered" evidence="5">
    <location>
        <begin position="285"/>
        <end position="304"/>
    </location>
</feature>
<feature type="domain" description="RING-type" evidence="6">
    <location>
        <begin position="7"/>
        <end position="42"/>
    </location>
</feature>
<dbReference type="Pfam" id="PF21362">
    <property type="entry name" value="Sina_RING"/>
    <property type="match status" value="1"/>
</dbReference>
<dbReference type="CDD" id="cd16571">
    <property type="entry name" value="RING-HC_SIAHs"/>
    <property type="match status" value="1"/>
</dbReference>
<gene>
    <name evidence="7" type="ORF">ODALV1_LOCUS144</name>
</gene>
<keyword evidence="2 4" id="KW-0863">Zinc-finger</keyword>
<dbReference type="PANTHER" id="PTHR45877:SF2">
    <property type="entry name" value="E3 UBIQUITIN-PROTEIN LIGASE SINA-RELATED"/>
    <property type="match status" value="1"/>
</dbReference>
<evidence type="ECO:0000256" key="4">
    <source>
        <dbReference type="PROSITE-ProRule" id="PRU00175"/>
    </source>
</evidence>
<organism evidence="7 8">
    <name type="scientific">Orchesella dallaii</name>
    <dbReference type="NCBI Taxonomy" id="48710"/>
    <lineage>
        <taxon>Eukaryota</taxon>
        <taxon>Metazoa</taxon>
        <taxon>Ecdysozoa</taxon>
        <taxon>Arthropoda</taxon>
        <taxon>Hexapoda</taxon>
        <taxon>Collembola</taxon>
        <taxon>Entomobryomorpha</taxon>
        <taxon>Entomobryoidea</taxon>
        <taxon>Orchesellidae</taxon>
        <taxon>Orchesellinae</taxon>
        <taxon>Orchesella</taxon>
    </lineage>
</organism>
<feature type="compositionally biased region" description="Basic and acidic residues" evidence="5">
    <location>
        <begin position="294"/>
        <end position="304"/>
    </location>
</feature>
<dbReference type="InterPro" id="IPR004162">
    <property type="entry name" value="SINA-like_animal"/>
</dbReference>
<evidence type="ECO:0000313" key="7">
    <source>
        <dbReference type="EMBL" id="CAL8068168.1"/>
    </source>
</evidence>
<dbReference type="InterPro" id="IPR013083">
    <property type="entry name" value="Znf_RING/FYVE/PHD"/>
</dbReference>
<keyword evidence="1" id="KW-0479">Metal-binding</keyword>
<comment type="caution">
    <text evidence="7">The sequence shown here is derived from an EMBL/GenBank/DDBJ whole genome shotgun (WGS) entry which is preliminary data.</text>
</comment>